<proteinExistence type="predicted"/>
<name>A0A6S8ID60_9STRA</name>
<protein>
    <recommendedName>
        <fullName evidence="2">Protein ENHANCED DISEASE RESISTANCE 2 C-terminal domain-containing protein</fullName>
    </recommendedName>
</protein>
<dbReference type="Pfam" id="PF07059">
    <property type="entry name" value="EDR2_C"/>
    <property type="match status" value="1"/>
</dbReference>
<dbReference type="AlphaFoldDB" id="A0A6S8ID60"/>
<evidence type="ECO:0000259" key="2">
    <source>
        <dbReference type="Pfam" id="PF07059"/>
    </source>
</evidence>
<organism evidence="3">
    <name type="scientific">Amphora coffeiformis</name>
    <dbReference type="NCBI Taxonomy" id="265554"/>
    <lineage>
        <taxon>Eukaryota</taxon>
        <taxon>Sar</taxon>
        <taxon>Stramenopiles</taxon>
        <taxon>Ochrophyta</taxon>
        <taxon>Bacillariophyta</taxon>
        <taxon>Bacillariophyceae</taxon>
        <taxon>Bacillariophycidae</taxon>
        <taxon>Thalassiophysales</taxon>
        <taxon>Catenulaceae</taxon>
        <taxon>Amphora</taxon>
    </lineage>
</organism>
<accession>A0A6S8ID60</accession>
<dbReference type="EMBL" id="HBIM01002975">
    <property type="protein sequence ID" value="CAE0404470.1"/>
    <property type="molecule type" value="Transcribed_RNA"/>
</dbReference>
<dbReference type="EMBL" id="HBIM01002976">
    <property type="protein sequence ID" value="CAE0404471.1"/>
    <property type="molecule type" value="Transcribed_RNA"/>
</dbReference>
<evidence type="ECO:0000313" key="3">
    <source>
        <dbReference type="EMBL" id="CAE0404470.1"/>
    </source>
</evidence>
<reference evidence="3" key="1">
    <citation type="submission" date="2021-01" db="EMBL/GenBank/DDBJ databases">
        <authorList>
            <person name="Corre E."/>
            <person name="Pelletier E."/>
            <person name="Niang G."/>
            <person name="Scheremetjew M."/>
            <person name="Finn R."/>
            <person name="Kale V."/>
            <person name="Holt S."/>
            <person name="Cochrane G."/>
            <person name="Meng A."/>
            <person name="Brown T."/>
            <person name="Cohen L."/>
        </authorList>
    </citation>
    <scope>NUCLEOTIDE SEQUENCE</scope>
    <source>
        <strain evidence="3">CCMP127</strain>
    </source>
</reference>
<feature type="compositionally biased region" description="Basic and acidic residues" evidence="1">
    <location>
        <begin position="209"/>
        <end position="220"/>
    </location>
</feature>
<feature type="region of interest" description="Disordered" evidence="1">
    <location>
        <begin position="1"/>
        <end position="121"/>
    </location>
</feature>
<evidence type="ECO:0000313" key="4">
    <source>
        <dbReference type="EMBL" id="CAE0404471.1"/>
    </source>
</evidence>
<feature type="region of interest" description="Disordered" evidence="1">
    <location>
        <begin position="176"/>
        <end position="250"/>
    </location>
</feature>
<gene>
    <name evidence="3" type="ORF">ACOF00016_LOCUS2591</name>
    <name evidence="4" type="ORF">ACOF00016_LOCUS2592</name>
</gene>
<feature type="compositionally biased region" description="Basic and acidic residues" evidence="1">
    <location>
        <begin position="46"/>
        <end position="67"/>
    </location>
</feature>
<dbReference type="InterPro" id="IPR009769">
    <property type="entry name" value="EDR2_C"/>
</dbReference>
<evidence type="ECO:0000256" key="1">
    <source>
        <dbReference type="SAM" id="MobiDB-lite"/>
    </source>
</evidence>
<feature type="domain" description="Protein ENHANCED DISEASE RESISTANCE 2 C-terminal" evidence="2">
    <location>
        <begin position="515"/>
        <end position="617"/>
    </location>
</feature>
<sequence length="655" mass="73170">MDHPTTFGSNAAKRRMVTEEGNQAASKSARDGEIRIPNQNRKQQHIRIEKSHKKTDDVQRSDSDEQKAFSSDEVPLPECIKQQVPRINEKEHTSIERALSGDESDVLASDVDSVDSSHHEKRAGLRHLVQKAANKTSQVVEKSVKNATVGVKLVARRMGSVVSNKNGEEFGEVTRHTPVAGNPLMNKDGASSKRDPECIIDGKTAPQDVDFRGNKNDSQHDLSPPQKKKKSKFRTIATKAGKATHPVGESPKNVAECVKSVVSDRDGIEIDGDRVHLTDKNTKGKTGVLGANETGVLSPPVEKVPTASKVTEKTSNSFICAAKIKLALILAATTVTLVYQWNAIRQDQIPLWVCLVFVGLSFALGQLFPFAQETLWVSKDLNRISPLMEQPSIPPTDSKVVCVSNEVLSAGALNRRAIRKPFSSLNAKHLFKWQMVAPAPIGDRKNALMRRLARNKSLRRRRRSRIAEVETLALVRHTPSLAKENRQRPLASHKMSMGEYDGSSVDNSLVDYVVEPLCQMRGFDIFLTEECPSDVGTHPWLIRQGLRNAPTFCGNIMTQWGNILMYFAMPDWVQDFEAIFEEEIDPQEVKAFKRFLIGDDDYRNNRFNVIPSLADGPLPMKILAPAKKREVDLRQFRRPEVDQAQPYRRGQWAST</sequence>